<dbReference type="EMBL" id="JACGCM010000604">
    <property type="protein sequence ID" value="KAF6170112.1"/>
    <property type="molecule type" value="Genomic_DNA"/>
</dbReference>
<evidence type="ECO:0000313" key="3">
    <source>
        <dbReference type="Proteomes" id="UP000541444"/>
    </source>
</evidence>
<feature type="transmembrane region" description="Helical" evidence="1">
    <location>
        <begin position="23"/>
        <end position="48"/>
    </location>
</feature>
<accession>A0A7J7NT05</accession>
<keyword evidence="3" id="KW-1185">Reference proteome</keyword>
<name>A0A7J7NT05_9MAGN</name>
<evidence type="ECO:0000313" key="2">
    <source>
        <dbReference type="EMBL" id="KAF6170112.1"/>
    </source>
</evidence>
<gene>
    <name evidence="2" type="ORF">GIB67_025801</name>
</gene>
<dbReference type="Proteomes" id="UP000541444">
    <property type="component" value="Unassembled WGS sequence"/>
</dbReference>
<evidence type="ECO:0000256" key="1">
    <source>
        <dbReference type="SAM" id="Phobius"/>
    </source>
</evidence>
<keyword evidence="1" id="KW-1133">Transmembrane helix</keyword>
<organism evidence="2 3">
    <name type="scientific">Kingdonia uniflora</name>
    <dbReference type="NCBI Taxonomy" id="39325"/>
    <lineage>
        <taxon>Eukaryota</taxon>
        <taxon>Viridiplantae</taxon>
        <taxon>Streptophyta</taxon>
        <taxon>Embryophyta</taxon>
        <taxon>Tracheophyta</taxon>
        <taxon>Spermatophyta</taxon>
        <taxon>Magnoliopsida</taxon>
        <taxon>Ranunculales</taxon>
        <taxon>Circaeasteraceae</taxon>
        <taxon>Kingdonia</taxon>
    </lineage>
</organism>
<sequence>PSRSREVQVCQEYKILSHTHTPIHFLLVTCYTYVTWVLPYMFSSYIVYRQCRTKLRL</sequence>
<keyword evidence="1" id="KW-0472">Membrane</keyword>
<feature type="non-terminal residue" evidence="2">
    <location>
        <position position="1"/>
    </location>
</feature>
<dbReference type="AlphaFoldDB" id="A0A7J7NT05"/>
<comment type="caution">
    <text evidence="2">The sequence shown here is derived from an EMBL/GenBank/DDBJ whole genome shotgun (WGS) entry which is preliminary data.</text>
</comment>
<protein>
    <submittedName>
        <fullName evidence="2">Uncharacterized protein</fullName>
    </submittedName>
</protein>
<proteinExistence type="predicted"/>
<keyword evidence="1" id="KW-0812">Transmembrane</keyword>
<reference evidence="2 3" key="1">
    <citation type="journal article" date="2020" name="IScience">
        <title>Genome Sequencing of the Endangered Kingdonia uniflora (Circaeasteraceae, Ranunculales) Reveals Potential Mechanisms of Evolutionary Specialization.</title>
        <authorList>
            <person name="Sun Y."/>
            <person name="Deng T."/>
            <person name="Zhang A."/>
            <person name="Moore M.J."/>
            <person name="Landis J.B."/>
            <person name="Lin N."/>
            <person name="Zhang H."/>
            <person name="Zhang X."/>
            <person name="Huang J."/>
            <person name="Zhang X."/>
            <person name="Sun H."/>
            <person name="Wang H."/>
        </authorList>
    </citation>
    <scope>NUCLEOTIDE SEQUENCE [LARGE SCALE GENOMIC DNA]</scope>
    <source>
        <strain evidence="2">TB1705</strain>
        <tissue evidence="2">Leaf</tissue>
    </source>
</reference>